<evidence type="ECO:0000313" key="3">
    <source>
        <dbReference type="EMBL" id="PZR10511.1"/>
    </source>
</evidence>
<evidence type="ECO:0000256" key="2">
    <source>
        <dbReference type="SAM" id="Phobius"/>
    </source>
</evidence>
<name>A0A2W5VJD3_9BACT</name>
<keyword evidence="2" id="KW-0472">Membrane</keyword>
<accession>A0A2W5VJD3</accession>
<dbReference type="Proteomes" id="UP000249061">
    <property type="component" value="Unassembled WGS sequence"/>
</dbReference>
<dbReference type="EMBL" id="QFQP01000017">
    <property type="protein sequence ID" value="PZR10511.1"/>
    <property type="molecule type" value="Genomic_DNA"/>
</dbReference>
<feature type="transmembrane region" description="Helical" evidence="2">
    <location>
        <begin position="48"/>
        <end position="68"/>
    </location>
</feature>
<feature type="compositionally biased region" description="Pro residues" evidence="1">
    <location>
        <begin position="95"/>
        <end position="108"/>
    </location>
</feature>
<comment type="caution">
    <text evidence="3">The sequence shown here is derived from an EMBL/GenBank/DDBJ whole genome shotgun (WGS) entry which is preliminary data.</text>
</comment>
<gene>
    <name evidence="3" type="ORF">DI536_19920</name>
</gene>
<feature type="compositionally biased region" description="Low complexity" evidence="1">
    <location>
        <begin position="109"/>
        <end position="122"/>
    </location>
</feature>
<protein>
    <submittedName>
        <fullName evidence="3">Uncharacterized protein</fullName>
    </submittedName>
</protein>
<sequence length="122" mass="12804">MADYDPQILQKFADRLYSRAAGLTLLFGAFGAGLGGVLGFGFAKYIEYPAFFPIAAVAGAAIGALHGYEKAFQLRLEAQRTLCVLQTEMNTRRPAPVPAIPVPAPDAVPEPAAETAPTAPAV</sequence>
<reference evidence="3 4" key="1">
    <citation type="submission" date="2017-08" db="EMBL/GenBank/DDBJ databases">
        <title>Infants hospitalized years apart are colonized by the same room-sourced microbial strains.</title>
        <authorList>
            <person name="Brooks B."/>
            <person name="Olm M.R."/>
            <person name="Firek B.A."/>
            <person name="Baker R."/>
            <person name="Thomas B.C."/>
            <person name="Morowitz M.J."/>
            <person name="Banfield J.F."/>
        </authorList>
    </citation>
    <scope>NUCLEOTIDE SEQUENCE [LARGE SCALE GENOMIC DNA]</scope>
    <source>
        <strain evidence="3">S2_003_000_R2_14</strain>
    </source>
</reference>
<evidence type="ECO:0000313" key="4">
    <source>
        <dbReference type="Proteomes" id="UP000249061"/>
    </source>
</evidence>
<evidence type="ECO:0000256" key="1">
    <source>
        <dbReference type="SAM" id="MobiDB-lite"/>
    </source>
</evidence>
<organism evidence="3 4">
    <name type="scientific">Archangium gephyra</name>
    <dbReference type="NCBI Taxonomy" id="48"/>
    <lineage>
        <taxon>Bacteria</taxon>
        <taxon>Pseudomonadati</taxon>
        <taxon>Myxococcota</taxon>
        <taxon>Myxococcia</taxon>
        <taxon>Myxococcales</taxon>
        <taxon>Cystobacterineae</taxon>
        <taxon>Archangiaceae</taxon>
        <taxon>Archangium</taxon>
    </lineage>
</organism>
<feature type="region of interest" description="Disordered" evidence="1">
    <location>
        <begin position="95"/>
        <end position="122"/>
    </location>
</feature>
<proteinExistence type="predicted"/>
<keyword evidence="2" id="KW-1133">Transmembrane helix</keyword>
<keyword evidence="2" id="KW-0812">Transmembrane</keyword>
<dbReference type="AlphaFoldDB" id="A0A2W5VJD3"/>
<feature type="transmembrane region" description="Helical" evidence="2">
    <location>
        <begin position="20"/>
        <end position="42"/>
    </location>
</feature>